<dbReference type="Proteomes" id="UP001151760">
    <property type="component" value="Unassembled WGS sequence"/>
</dbReference>
<dbReference type="PANTHER" id="PTHR35750">
    <property type="entry name" value="PHOSPHOLIPID HYDROPEROXIDE GLUTATHIONE PEROXIDASE"/>
    <property type="match status" value="1"/>
</dbReference>
<dbReference type="PANTHER" id="PTHR35750:SF1">
    <property type="entry name" value="PHOSPHOLIPID HYDROPEROXIDE GLUTATHIONE PEROXIDASE"/>
    <property type="match status" value="1"/>
</dbReference>
<evidence type="ECO:0000313" key="2">
    <source>
        <dbReference type="EMBL" id="GJT59155.1"/>
    </source>
</evidence>
<feature type="compositionally biased region" description="Basic and acidic residues" evidence="1">
    <location>
        <begin position="10"/>
        <end position="20"/>
    </location>
</feature>
<evidence type="ECO:0000256" key="1">
    <source>
        <dbReference type="SAM" id="MobiDB-lite"/>
    </source>
</evidence>
<sequence>SDGFSGGEKPSTELKQEQKNGKTRRYIMPYCYKMIHGLINLVDKKENSALHIATRKGRNEEKEASARYITCCKCFFGHQAHTFATATAIESSLLNVKCYTRLGINVEPRASQRSAGLLGSSHHEQQVNENNNNNNNDNLGSVEEEDDRNEYNNIERKGFSVKRQVPVDKAYQIGPVLVPCPARDGGVQGLEWYTRSLKIDEDGDVADEFLEEVPTRTPNKNANELHQKTVPKFKAKLVTNPAKARNPRLSSEGRVYVKCQGRLQLIG</sequence>
<protein>
    <submittedName>
        <fullName evidence="2">Uncharacterized protein</fullName>
    </submittedName>
</protein>
<feature type="region of interest" description="Disordered" evidence="1">
    <location>
        <begin position="1"/>
        <end position="20"/>
    </location>
</feature>
<feature type="non-terminal residue" evidence="2">
    <location>
        <position position="1"/>
    </location>
</feature>
<proteinExistence type="predicted"/>
<dbReference type="EMBL" id="BQNB010017084">
    <property type="protein sequence ID" value="GJT59155.1"/>
    <property type="molecule type" value="Genomic_DNA"/>
</dbReference>
<reference evidence="2" key="1">
    <citation type="journal article" date="2022" name="Int. J. Mol. Sci.">
        <title>Draft Genome of Tanacetum Coccineum: Genomic Comparison of Closely Related Tanacetum-Family Plants.</title>
        <authorList>
            <person name="Yamashiro T."/>
            <person name="Shiraishi A."/>
            <person name="Nakayama K."/>
            <person name="Satake H."/>
        </authorList>
    </citation>
    <scope>NUCLEOTIDE SEQUENCE</scope>
</reference>
<organism evidence="2 3">
    <name type="scientific">Tanacetum coccineum</name>
    <dbReference type="NCBI Taxonomy" id="301880"/>
    <lineage>
        <taxon>Eukaryota</taxon>
        <taxon>Viridiplantae</taxon>
        <taxon>Streptophyta</taxon>
        <taxon>Embryophyta</taxon>
        <taxon>Tracheophyta</taxon>
        <taxon>Spermatophyta</taxon>
        <taxon>Magnoliopsida</taxon>
        <taxon>eudicotyledons</taxon>
        <taxon>Gunneridae</taxon>
        <taxon>Pentapetalae</taxon>
        <taxon>asterids</taxon>
        <taxon>campanulids</taxon>
        <taxon>Asterales</taxon>
        <taxon>Asteraceae</taxon>
        <taxon>Asteroideae</taxon>
        <taxon>Anthemideae</taxon>
        <taxon>Anthemidinae</taxon>
        <taxon>Tanacetum</taxon>
    </lineage>
</organism>
<evidence type="ECO:0000313" key="3">
    <source>
        <dbReference type="Proteomes" id="UP001151760"/>
    </source>
</evidence>
<keyword evidence="3" id="KW-1185">Reference proteome</keyword>
<gene>
    <name evidence="2" type="ORF">Tco_1002688</name>
</gene>
<comment type="caution">
    <text evidence="2">The sequence shown here is derived from an EMBL/GenBank/DDBJ whole genome shotgun (WGS) entry which is preliminary data.</text>
</comment>
<name>A0ABQ5F763_9ASTR</name>
<accession>A0ABQ5F763</accession>
<feature type="compositionally biased region" description="Low complexity" evidence="1">
    <location>
        <begin position="128"/>
        <end position="138"/>
    </location>
</feature>
<reference evidence="2" key="2">
    <citation type="submission" date="2022-01" db="EMBL/GenBank/DDBJ databases">
        <authorList>
            <person name="Yamashiro T."/>
            <person name="Shiraishi A."/>
            <person name="Satake H."/>
            <person name="Nakayama K."/>
        </authorList>
    </citation>
    <scope>NUCLEOTIDE SEQUENCE</scope>
</reference>
<feature type="region of interest" description="Disordered" evidence="1">
    <location>
        <begin position="114"/>
        <end position="151"/>
    </location>
</feature>